<sequence length="681" mass="77403">MDACNTAYPRLKSSITTYQLERWYTPTAEEQDFFSKSLRDGQYKLGFFLLLKTFQRLGYFVTTDQIPGSIVNHIAGIEGLKAEQRQLSTYDSSRTRRHHISLIRRFLNVTTFAVKGKLVMIQAMAACAPTKNELSDIINVAIESLIKHRFELPLFSVLLREAKSQRASANQSLFNAINNKLSETDRTDIDALFLVEKGLRTSPWNELKADAPKATIEGLRKLLLRYDQLSRLASNICALEGIPEIKRKQLALEGMSLDATSMVNMEAKKRYAVTLSLIQRQLARITDDLCNVFCKQMIKVQHRAEEELDGYLSANQDKTDEIIRRFAQLDTVLKSDQPIEEQIANISQLVSARQDLCEFSRVHAEHGGKNESRFMWRHFKARRTQIFRILSKLTFVATSQDQNFVQALAFVLANKHRHIDWLRLDGKENSMLTAQDLDWLPDKWWGLVTGETKRNCIPHRVNRRAFEVCVCRQLVQELKSADICVPGGDTYSDARDQLLPMKECMETLAEYGELVSLPVEGKAFVEHLQSQLKEVADSVDRGYMTNPYFTITNGRPVLAKLVKKPLPAGFDAVNKALTTKLQALNLSVLDALGDTMRWLKWGKHFGPLSGHESKLEDEEYRQILTTFAYGTGLGTAQLAKSITGIGDRKIAFLNQRHITEEKLDTAIRYRGSVHISPKDAI</sequence>
<evidence type="ECO:0000313" key="3">
    <source>
        <dbReference type="EMBL" id="CNI74307.1"/>
    </source>
</evidence>
<dbReference type="InterPro" id="IPR002513">
    <property type="entry name" value="Tn3_Tnp_DDE_dom"/>
</dbReference>
<organism evidence="3 6">
    <name type="scientific">Yersinia pekkanenii</name>
    <dbReference type="NCBI Taxonomy" id="1288385"/>
    <lineage>
        <taxon>Bacteria</taxon>
        <taxon>Pseudomonadati</taxon>
        <taxon>Pseudomonadota</taxon>
        <taxon>Gammaproteobacteria</taxon>
        <taxon>Enterobacterales</taxon>
        <taxon>Yersiniaceae</taxon>
        <taxon>Yersinia</taxon>
    </lineage>
</organism>
<feature type="domain" description="DUF4158" evidence="2">
    <location>
        <begin position="6"/>
        <end position="160"/>
    </location>
</feature>
<evidence type="ECO:0000313" key="5">
    <source>
        <dbReference type="Proteomes" id="UP000044625"/>
    </source>
</evidence>
<protein>
    <submittedName>
        <fullName evidence="3">Transposase and inactivated derivatives, TnpA family</fullName>
    </submittedName>
</protein>
<gene>
    <name evidence="3" type="ORF">ERS008529_04796</name>
    <name evidence="4" type="ORF">ERS137968_04883</name>
</gene>
<dbReference type="EMBL" id="CWJL01000099">
    <property type="protein sequence ID" value="CRY69727.1"/>
    <property type="molecule type" value="Genomic_DNA"/>
</dbReference>
<dbReference type="Proteomes" id="UP000045840">
    <property type="component" value="Unassembled WGS sequence"/>
</dbReference>
<dbReference type="EMBL" id="CQAZ01000128">
    <property type="protein sequence ID" value="CNI74307.1"/>
    <property type="molecule type" value="Genomic_DNA"/>
</dbReference>
<accession>A0A0T9RNV8</accession>
<keyword evidence="5" id="KW-1185">Reference proteome</keyword>
<evidence type="ECO:0000313" key="4">
    <source>
        <dbReference type="EMBL" id="CRY69727.1"/>
    </source>
</evidence>
<dbReference type="GO" id="GO:0004803">
    <property type="term" value="F:transposase activity"/>
    <property type="evidence" value="ECO:0007669"/>
    <property type="project" value="InterPro"/>
</dbReference>
<reference evidence="4 5" key="3">
    <citation type="submission" date="2015-03" db="EMBL/GenBank/DDBJ databases">
        <authorList>
            <consortium name="Pathogen Informatics"/>
            <person name="Murphy D."/>
        </authorList>
    </citation>
    <scope>NUCLEOTIDE SEQUENCE [LARGE SCALE GENOMIC DNA]</scope>
    <source>
        <strain evidence="5">type strain: CIP110230</strain>
        <strain evidence="4">Type strain: CIP110230</strain>
    </source>
</reference>
<dbReference type="AlphaFoldDB" id="A0A0T9RNV8"/>
<dbReference type="RefSeq" id="WP_050692126.1">
    <property type="nucleotide sequence ID" value="NZ_CAWMMU010000099.1"/>
</dbReference>
<dbReference type="Proteomes" id="UP000044625">
    <property type="component" value="Unassembled WGS sequence"/>
</dbReference>
<dbReference type="GO" id="GO:0006313">
    <property type="term" value="P:DNA transposition"/>
    <property type="evidence" value="ECO:0007669"/>
    <property type="project" value="InterPro"/>
</dbReference>
<proteinExistence type="predicted"/>
<reference evidence="6" key="2">
    <citation type="submission" date="2015-03" db="EMBL/GenBank/DDBJ databases">
        <authorList>
            <consortium name="Pathogen Informatics"/>
        </authorList>
    </citation>
    <scope>NUCLEOTIDE SEQUENCE [LARGE SCALE GENOMIC DNA]</scope>
    <source>
        <strain evidence="6">A125KOH2</strain>
    </source>
</reference>
<dbReference type="Pfam" id="PF01526">
    <property type="entry name" value="DDE_Tnp_Tn3"/>
    <property type="match status" value="1"/>
</dbReference>
<name>A0A0T9RNV8_9GAMM</name>
<dbReference type="OrthoDB" id="5292689at2"/>
<reference evidence="3" key="1">
    <citation type="submission" date="2015-03" db="EMBL/GenBank/DDBJ databases">
        <authorList>
            <person name="Murphy D."/>
        </authorList>
    </citation>
    <scope>NUCLEOTIDE SEQUENCE [LARGE SCALE GENOMIC DNA]</scope>
    <source>
        <strain evidence="3">A125KOH2</strain>
    </source>
</reference>
<evidence type="ECO:0000259" key="1">
    <source>
        <dbReference type="Pfam" id="PF01526"/>
    </source>
</evidence>
<dbReference type="InterPro" id="IPR025296">
    <property type="entry name" value="DUF4158"/>
</dbReference>
<dbReference type="Pfam" id="PF13700">
    <property type="entry name" value="DUF4158"/>
    <property type="match status" value="1"/>
</dbReference>
<dbReference type="STRING" id="1288385.ERS137968_04883"/>
<evidence type="ECO:0000259" key="2">
    <source>
        <dbReference type="Pfam" id="PF13700"/>
    </source>
</evidence>
<feature type="domain" description="Tn3 transposase DDE" evidence="1">
    <location>
        <begin position="590"/>
        <end position="668"/>
    </location>
</feature>
<evidence type="ECO:0000313" key="6">
    <source>
        <dbReference type="Proteomes" id="UP000045840"/>
    </source>
</evidence>